<dbReference type="InterPro" id="IPR014144">
    <property type="entry name" value="LigD_PE_domain"/>
</dbReference>
<dbReference type="Pfam" id="PF13298">
    <property type="entry name" value="LigD_N"/>
    <property type="match status" value="1"/>
</dbReference>
<dbReference type="PANTHER" id="PTHR42705:SF2">
    <property type="entry name" value="BIFUNCTIONAL NON-HOMOLOGOUS END JOINING PROTEIN LIGD"/>
    <property type="match status" value="1"/>
</dbReference>
<proteinExistence type="predicted"/>
<dbReference type="EMBL" id="BJZU01000093">
    <property type="protein sequence ID" value="GEP06185.1"/>
    <property type="molecule type" value="Genomic_DNA"/>
</dbReference>
<feature type="domain" description="DNA ligase D 3'-phosphoesterase" evidence="2">
    <location>
        <begin position="48"/>
        <end position="153"/>
    </location>
</feature>
<gene>
    <name evidence="5" type="ORF">GCM10007888_13460</name>
    <name evidence="4" type="ORF">MOX02_42230</name>
</gene>
<dbReference type="NCBIfam" id="TIGR02778">
    <property type="entry name" value="ligD_pol"/>
    <property type="match status" value="1"/>
</dbReference>
<sequence>MPTSQMPTYQMPTSEPDLSAYNAKRDFARTAEPRGRPGRGGGDRFLVQKHAARRLHYDVRLELDGVLLSWAVTRGPSLDPAEKRLAVRTEDHPLSYAAFEGTIPAGQYGGGTVMLWDRGRWVPEGDPRAGLAAGRLRFRLEGERMRGAWMLIRMRGKAEGTRENWLLRKIEDAEARTDLDLTQAHAASVASGRTMEEIAGTASGGRAAPDAPEGEPRAKPARAKGARSAAPAAPAAPARAADAPKRAARSGLADPAGALLRHGVRITSPGREPYPEAHVSKRDLVAYYERVAPLMLPQMRGRPLTLIRCPRGVGERCFVQQHAGSGLPGTVRRVRLREASGSPGEHVAVDDLPGLLGLVQMGVLEFHGWGSRAGAITAPDRLVLDLDPDPALPFGAVIEAAQAVRDRLAADGLAAWPMLSGGKGVHVVVPLVPARSGWRRAAAYSEAVARALAREAPGRFTASAAKADREGRIYVDYLRNERGATAVMPFSTRAKPAASLAMPLSWEALAGAASAQDFTVRGVLEAGLPDLAGWADAPQALPAARGPGTPRRGSVTPRRGSPTSRRGAG</sequence>
<dbReference type="Pfam" id="PF21686">
    <property type="entry name" value="LigD_Prim-Pol"/>
    <property type="match status" value="1"/>
</dbReference>
<evidence type="ECO:0000313" key="5">
    <source>
        <dbReference type="EMBL" id="GLS62965.1"/>
    </source>
</evidence>
<feature type="region of interest" description="Disordered" evidence="1">
    <location>
        <begin position="201"/>
        <end position="254"/>
    </location>
</feature>
<evidence type="ECO:0000259" key="3">
    <source>
        <dbReference type="Pfam" id="PF21686"/>
    </source>
</evidence>
<dbReference type="InterPro" id="IPR014145">
    <property type="entry name" value="LigD_pol_dom"/>
</dbReference>
<name>A0A512J893_9HYPH</name>
<accession>A0A512J893</accession>
<evidence type="ECO:0000313" key="7">
    <source>
        <dbReference type="Proteomes" id="UP001156856"/>
    </source>
</evidence>
<organism evidence="4 6">
    <name type="scientific">Methylobacterium oxalidis</name>
    <dbReference type="NCBI Taxonomy" id="944322"/>
    <lineage>
        <taxon>Bacteria</taxon>
        <taxon>Pseudomonadati</taxon>
        <taxon>Pseudomonadota</taxon>
        <taxon>Alphaproteobacteria</taxon>
        <taxon>Hyphomicrobiales</taxon>
        <taxon>Methylobacteriaceae</taxon>
        <taxon>Methylobacterium</taxon>
    </lineage>
</organism>
<dbReference type="AlphaFoldDB" id="A0A512J893"/>
<dbReference type="Gene3D" id="3.90.920.10">
    <property type="entry name" value="DNA primase, PRIM domain"/>
    <property type="match status" value="1"/>
</dbReference>
<evidence type="ECO:0000313" key="4">
    <source>
        <dbReference type="EMBL" id="GEP06185.1"/>
    </source>
</evidence>
<reference evidence="4 6" key="3">
    <citation type="submission" date="2019-07" db="EMBL/GenBank/DDBJ databases">
        <title>Whole genome shotgun sequence of Methylobacterium oxalidis NBRC 107715.</title>
        <authorList>
            <person name="Hosoyama A."/>
            <person name="Uohara A."/>
            <person name="Ohji S."/>
            <person name="Ichikawa N."/>
        </authorList>
    </citation>
    <scope>NUCLEOTIDE SEQUENCE [LARGE SCALE GENOMIC DNA]</scope>
    <source>
        <strain evidence="4 6">NBRC 107715</strain>
    </source>
</reference>
<dbReference type="InterPro" id="IPR052171">
    <property type="entry name" value="NHEJ_LigD"/>
</dbReference>
<reference evidence="5" key="4">
    <citation type="submission" date="2023-01" db="EMBL/GenBank/DDBJ databases">
        <title>Draft genome sequence of Methylobacterium oxalidis strain NBRC 107715.</title>
        <authorList>
            <person name="Sun Q."/>
            <person name="Mori K."/>
        </authorList>
    </citation>
    <scope>NUCLEOTIDE SEQUENCE</scope>
    <source>
        <strain evidence="5">NBRC 107715</strain>
    </source>
</reference>
<feature type="compositionally biased region" description="Low complexity" evidence="1">
    <location>
        <begin position="226"/>
        <end position="241"/>
    </location>
</feature>
<evidence type="ECO:0000256" key="1">
    <source>
        <dbReference type="SAM" id="MobiDB-lite"/>
    </source>
</evidence>
<dbReference type="Proteomes" id="UP000321960">
    <property type="component" value="Unassembled WGS sequence"/>
</dbReference>
<dbReference type="RefSeq" id="WP_170267943.1">
    <property type="nucleotide sequence ID" value="NZ_BJZU01000093.1"/>
</dbReference>
<feature type="domain" description="DNA ligase D polymerase" evidence="3">
    <location>
        <begin position="281"/>
        <end position="525"/>
    </location>
</feature>
<feature type="region of interest" description="Disordered" evidence="1">
    <location>
        <begin position="539"/>
        <end position="569"/>
    </location>
</feature>
<evidence type="ECO:0000259" key="2">
    <source>
        <dbReference type="Pfam" id="PF13298"/>
    </source>
</evidence>
<dbReference type="NCBIfam" id="TIGR02777">
    <property type="entry name" value="LigD_PE_dom"/>
    <property type="match status" value="1"/>
</dbReference>
<keyword evidence="7" id="KW-1185">Reference proteome</keyword>
<evidence type="ECO:0000313" key="6">
    <source>
        <dbReference type="Proteomes" id="UP000321960"/>
    </source>
</evidence>
<dbReference type="Proteomes" id="UP001156856">
    <property type="component" value="Unassembled WGS sequence"/>
</dbReference>
<reference evidence="7" key="2">
    <citation type="journal article" date="2019" name="Int. J. Syst. Evol. Microbiol.">
        <title>The Global Catalogue of Microorganisms (GCM) 10K type strain sequencing project: providing services to taxonomists for standard genome sequencing and annotation.</title>
        <authorList>
            <consortium name="The Broad Institute Genomics Platform"/>
            <consortium name="The Broad Institute Genome Sequencing Center for Infectious Disease"/>
            <person name="Wu L."/>
            <person name="Ma J."/>
        </authorList>
    </citation>
    <scope>NUCLEOTIDE SEQUENCE [LARGE SCALE GENOMIC DNA]</scope>
    <source>
        <strain evidence="7">NBRC 107715</strain>
    </source>
</reference>
<dbReference type="EMBL" id="BSPK01000018">
    <property type="protein sequence ID" value="GLS62965.1"/>
    <property type="molecule type" value="Genomic_DNA"/>
</dbReference>
<protein>
    <submittedName>
        <fullName evidence="4">Uncharacterized protein</fullName>
    </submittedName>
</protein>
<reference evidence="5" key="1">
    <citation type="journal article" date="2014" name="Int. J. Syst. Evol. Microbiol.">
        <title>Complete genome of a new Firmicutes species belonging to the dominant human colonic microbiota ('Ruminococcus bicirculans') reveals two chromosomes and a selective capacity to utilize plant glucans.</title>
        <authorList>
            <consortium name="NISC Comparative Sequencing Program"/>
            <person name="Wegmann U."/>
            <person name="Louis P."/>
            <person name="Goesmann A."/>
            <person name="Henrissat B."/>
            <person name="Duncan S.H."/>
            <person name="Flint H.J."/>
        </authorList>
    </citation>
    <scope>NUCLEOTIDE SEQUENCE</scope>
    <source>
        <strain evidence="5">NBRC 107715</strain>
    </source>
</reference>
<dbReference type="PANTHER" id="PTHR42705">
    <property type="entry name" value="BIFUNCTIONAL NON-HOMOLOGOUS END JOINING PROTEIN LIGD"/>
    <property type="match status" value="1"/>
</dbReference>
<comment type="caution">
    <text evidence="4">The sequence shown here is derived from an EMBL/GenBank/DDBJ whole genome shotgun (WGS) entry which is preliminary data.</text>
</comment>